<dbReference type="Pfam" id="PF01161">
    <property type="entry name" value="PBP"/>
    <property type="match status" value="1"/>
</dbReference>
<name>A0A1G2QJ05_9BACT</name>
<dbReference type="NCBIfam" id="TIGR00481">
    <property type="entry name" value="YbhB/YbcL family Raf kinase inhibitor-like protein"/>
    <property type="match status" value="1"/>
</dbReference>
<accession>A0A1G2QJ05</accession>
<reference evidence="1 2" key="1">
    <citation type="journal article" date="2016" name="Nat. Commun.">
        <title>Thousands of microbial genomes shed light on interconnected biogeochemical processes in an aquifer system.</title>
        <authorList>
            <person name="Anantharaman K."/>
            <person name="Brown C.T."/>
            <person name="Hug L.A."/>
            <person name="Sharon I."/>
            <person name="Castelle C.J."/>
            <person name="Probst A.J."/>
            <person name="Thomas B.C."/>
            <person name="Singh A."/>
            <person name="Wilkins M.J."/>
            <person name="Karaoz U."/>
            <person name="Brodie E.L."/>
            <person name="Williams K.H."/>
            <person name="Hubbard S.S."/>
            <person name="Banfield J.F."/>
        </authorList>
    </citation>
    <scope>NUCLEOTIDE SEQUENCE [LARGE SCALE GENOMIC DNA]</scope>
</reference>
<dbReference type="Gene3D" id="3.90.280.10">
    <property type="entry name" value="PEBP-like"/>
    <property type="match status" value="1"/>
</dbReference>
<evidence type="ECO:0000313" key="2">
    <source>
        <dbReference type="Proteomes" id="UP000177090"/>
    </source>
</evidence>
<dbReference type="AlphaFoldDB" id="A0A1G2QJ05"/>
<dbReference type="STRING" id="1802440.A2569_02995"/>
<dbReference type="SUPFAM" id="SSF49777">
    <property type="entry name" value="PEBP-like"/>
    <property type="match status" value="1"/>
</dbReference>
<sequence length="158" mass="16950">MTENINYPALTIMSSAFRAGGTIPVQFTCDGADKHPPLEISDIPAGAITLALIVNDPDAAAAGGWVHWLKWNIPAHTETTVVIREGEEPMGVSGESSDGTRMYHGPCPPFGTHRYFFKAYALDSELALPAGAGKDELITAMSGHIRAYGELMGTYTRK</sequence>
<dbReference type="EMBL" id="MHTL01000014">
    <property type="protein sequence ID" value="OHA60383.1"/>
    <property type="molecule type" value="Genomic_DNA"/>
</dbReference>
<gene>
    <name evidence="1" type="ORF">A2569_02995</name>
</gene>
<dbReference type="InterPro" id="IPR005247">
    <property type="entry name" value="YbhB_YbcL/LppC-like"/>
</dbReference>
<dbReference type="CDD" id="cd00865">
    <property type="entry name" value="PEBP_bact_arch"/>
    <property type="match status" value="1"/>
</dbReference>
<evidence type="ECO:0008006" key="3">
    <source>
        <dbReference type="Google" id="ProtNLM"/>
    </source>
</evidence>
<proteinExistence type="predicted"/>
<dbReference type="Proteomes" id="UP000177090">
    <property type="component" value="Unassembled WGS sequence"/>
</dbReference>
<evidence type="ECO:0000313" key="1">
    <source>
        <dbReference type="EMBL" id="OHA60383.1"/>
    </source>
</evidence>
<dbReference type="PANTHER" id="PTHR30289">
    <property type="entry name" value="UNCHARACTERIZED PROTEIN YBCL-RELATED"/>
    <property type="match status" value="1"/>
</dbReference>
<dbReference type="InterPro" id="IPR008914">
    <property type="entry name" value="PEBP"/>
</dbReference>
<dbReference type="PANTHER" id="PTHR30289:SF1">
    <property type="entry name" value="PEBP (PHOSPHATIDYLETHANOLAMINE-BINDING PROTEIN) FAMILY PROTEIN"/>
    <property type="match status" value="1"/>
</dbReference>
<comment type="caution">
    <text evidence="1">The sequence shown here is derived from an EMBL/GenBank/DDBJ whole genome shotgun (WGS) entry which is preliminary data.</text>
</comment>
<protein>
    <recommendedName>
        <fullName evidence="3">Kinase inhibitor</fullName>
    </recommendedName>
</protein>
<organism evidence="1 2">
    <name type="scientific">Candidatus Vogelbacteria bacterium RIFOXYD1_FULL_51_18</name>
    <dbReference type="NCBI Taxonomy" id="1802440"/>
    <lineage>
        <taxon>Bacteria</taxon>
        <taxon>Candidatus Vogeliibacteriota</taxon>
    </lineage>
</organism>
<dbReference type="InterPro" id="IPR036610">
    <property type="entry name" value="PEBP-like_sf"/>
</dbReference>